<proteinExistence type="predicted"/>
<dbReference type="InterPro" id="IPR021936">
    <property type="entry name" value="DUF3549"/>
</dbReference>
<dbReference type="InterPro" id="IPR011989">
    <property type="entry name" value="ARM-like"/>
</dbReference>
<protein>
    <recommendedName>
        <fullName evidence="3">DUF3549 domain-containing protein</fullName>
    </recommendedName>
</protein>
<dbReference type="Gene3D" id="1.25.10.10">
    <property type="entry name" value="Leucine-rich Repeat Variant"/>
    <property type="match status" value="1"/>
</dbReference>
<accession>A0A0K6GWJ1</accession>
<dbReference type="AlphaFoldDB" id="A0A0K6GWJ1"/>
<gene>
    <name evidence="1" type="ORF">Ga0061064_0364</name>
</gene>
<dbReference type="Proteomes" id="UP000182598">
    <property type="component" value="Unassembled WGS sequence"/>
</dbReference>
<name>A0A0K6GWJ1_9GAMM</name>
<organism evidence="1 2">
    <name type="scientific">Pseudidiomarina woesei</name>
    <dbReference type="NCBI Taxonomy" id="1381080"/>
    <lineage>
        <taxon>Bacteria</taxon>
        <taxon>Pseudomonadati</taxon>
        <taxon>Pseudomonadota</taxon>
        <taxon>Gammaproteobacteria</taxon>
        <taxon>Alteromonadales</taxon>
        <taxon>Idiomarinaceae</taxon>
        <taxon>Pseudidiomarina</taxon>
    </lineage>
</organism>
<evidence type="ECO:0008006" key="3">
    <source>
        <dbReference type="Google" id="ProtNLM"/>
    </source>
</evidence>
<dbReference type="EMBL" id="CYHB01000001">
    <property type="protein sequence ID" value="CUA82994.1"/>
    <property type="molecule type" value="Genomic_DNA"/>
</dbReference>
<dbReference type="Pfam" id="PF12069">
    <property type="entry name" value="DUF3549"/>
    <property type="match status" value="1"/>
</dbReference>
<keyword evidence="2" id="KW-1185">Reference proteome</keyword>
<reference evidence="2" key="1">
    <citation type="submission" date="2015-08" db="EMBL/GenBank/DDBJ databases">
        <authorList>
            <person name="Varghese N."/>
        </authorList>
    </citation>
    <scope>NUCLEOTIDE SEQUENCE [LARGE SCALE GENOMIC DNA]</scope>
    <source>
        <strain evidence="2">DSM 27808</strain>
    </source>
</reference>
<evidence type="ECO:0000313" key="2">
    <source>
        <dbReference type="Proteomes" id="UP000182598"/>
    </source>
</evidence>
<dbReference type="SUPFAM" id="SSF48371">
    <property type="entry name" value="ARM repeat"/>
    <property type="match status" value="1"/>
</dbReference>
<evidence type="ECO:0000313" key="1">
    <source>
        <dbReference type="EMBL" id="CUA82994.1"/>
    </source>
</evidence>
<dbReference type="InterPro" id="IPR016024">
    <property type="entry name" value="ARM-type_fold"/>
</dbReference>
<dbReference type="RefSeq" id="WP_055438070.1">
    <property type="nucleotide sequence ID" value="NZ_CYHB01000001.1"/>
</dbReference>
<sequence length="343" mass="38355">MTITNLAELLSESHSDYVIYDLGRRVQAIQADTFKAICAQQRPYPYPLQDHAWFAVVFWPQLKAEQPEPFLWFLKIPLDERGLLNQATQQDFMTHVIALLGQQITGALNAEQEQQLQQSAYLFTPSEAKRAALHAQLTQRWQKAPSRYFAAAQQELHSPTNDGWQQLGIQGIHDVAVRLAANPKTTQAIAQHFTSYPESLQNALAEALEHTTPPSELMQPLLSALTSEHAATRVNALRALAGFASDHSAAPTVEQQLHQLLPSANMDELVIITARLWPALQGQLMLPYLLRVAELDNPALFAGVVRDILRVPDTRIHALGLVQRNDLPVALYQAWQQFMGKTA</sequence>
<dbReference type="OrthoDB" id="5597089at2"/>